<protein>
    <recommendedName>
        <fullName evidence="11">AI-2E family transporter</fullName>
    </recommendedName>
</protein>
<gene>
    <name evidence="9" type="ordered locus">Sthe_2036</name>
</gene>
<proteinExistence type="inferred from homology"/>
<comment type="subcellular location">
    <subcellularLocation>
        <location evidence="1">Cell membrane</location>
        <topology evidence="1">Multi-pass membrane protein</topology>
    </subcellularLocation>
</comment>
<evidence type="ECO:0000256" key="7">
    <source>
        <dbReference type="ARBA" id="ARBA00023136"/>
    </source>
</evidence>
<feature type="transmembrane region" description="Helical" evidence="8">
    <location>
        <begin position="79"/>
        <end position="100"/>
    </location>
</feature>
<feature type="transmembrane region" description="Helical" evidence="8">
    <location>
        <begin position="26"/>
        <end position="43"/>
    </location>
</feature>
<organism evidence="9 10">
    <name type="scientific">Sphaerobacter thermophilus (strain ATCC 49802 / DSM 20745 / KCCM 41009 / NCIMB 13125 / S 6022)</name>
    <dbReference type="NCBI Taxonomy" id="479434"/>
    <lineage>
        <taxon>Bacteria</taxon>
        <taxon>Pseudomonadati</taxon>
        <taxon>Thermomicrobiota</taxon>
        <taxon>Thermomicrobia</taxon>
        <taxon>Sphaerobacterales</taxon>
        <taxon>Sphaerobacterineae</taxon>
        <taxon>Sphaerobacteraceae</taxon>
        <taxon>Sphaerobacter</taxon>
    </lineage>
</organism>
<dbReference type="InParanoid" id="D1C5R4"/>
<comment type="similarity">
    <text evidence="2">Belongs to the autoinducer-2 exporter (AI-2E) (TC 2.A.86) family.</text>
</comment>
<dbReference type="PANTHER" id="PTHR21716:SF53">
    <property type="entry name" value="PERMEASE PERM-RELATED"/>
    <property type="match status" value="1"/>
</dbReference>
<keyword evidence="7 8" id="KW-0472">Membrane</keyword>
<accession>D1C5R4</accession>
<keyword evidence="4" id="KW-1003">Cell membrane</keyword>
<dbReference type="EMBL" id="CP001823">
    <property type="protein sequence ID" value="ACZ39466.1"/>
    <property type="molecule type" value="Genomic_DNA"/>
</dbReference>
<sequence>MEGVDLDGDRPASRQRESVIQRAMPIYYALLFAILTAFGLYLLMRLSGVLLILFISLLFAAAAARPASQLERLRIPSGIAVLLVYLVAMAVVVAIGWFVLPPLFGQVATLVDEIPNYVDRYQAVRESWERLREQYPELEPFEEQVATAGSRLLSTVGSRLAELPSELFSLFLDVLSIFVISMLLVTTRGRLLSFILSLVSPDHRDTAERVMREMWDRIGYYVRAKLIVMTIIAVITYVALIIIGVPYAVLLSIVVGLGEAVPRIGPWLARIPLLTIAALQGWTTFLLVFGASLVIENAKGYAISPWVEGDQLDIHPLLVFVAVLVGAALLGVAGAFVAVPAAAMVQVMFEEVIIPWRRAQIAPEPAPDRVPEPAAREHEG</sequence>
<feature type="transmembrane region" description="Helical" evidence="8">
    <location>
        <begin position="167"/>
        <end position="185"/>
    </location>
</feature>
<name>D1C5R4_SPHTD</name>
<dbReference type="InterPro" id="IPR002549">
    <property type="entry name" value="AI-2E-like"/>
</dbReference>
<evidence type="ECO:0000256" key="2">
    <source>
        <dbReference type="ARBA" id="ARBA00009773"/>
    </source>
</evidence>
<feature type="transmembrane region" description="Helical" evidence="8">
    <location>
        <begin position="49"/>
        <end position="67"/>
    </location>
</feature>
<dbReference type="RefSeq" id="WP_012872512.1">
    <property type="nucleotide sequence ID" value="NC_013523.1"/>
</dbReference>
<keyword evidence="5 8" id="KW-0812">Transmembrane</keyword>
<dbReference type="AlphaFoldDB" id="D1C5R4"/>
<dbReference type="KEGG" id="sti:Sthe_2036"/>
<dbReference type="GO" id="GO:0005886">
    <property type="term" value="C:plasma membrane"/>
    <property type="evidence" value="ECO:0007669"/>
    <property type="project" value="UniProtKB-SubCell"/>
</dbReference>
<evidence type="ECO:0000313" key="9">
    <source>
        <dbReference type="EMBL" id="ACZ39466.1"/>
    </source>
</evidence>
<evidence type="ECO:0000313" key="10">
    <source>
        <dbReference type="Proteomes" id="UP000002027"/>
    </source>
</evidence>
<keyword evidence="6 8" id="KW-1133">Transmembrane helix</keyword>
<evidence type="ECO:0000256" key="3">
    <source>
        <dbReference type="ARBA" id="ARBA00022448"/>
    </source>
</evidence>
<keyword evidence="3" id="KW-0813">Transport</keyword>
<dbReference type="HOGENOM" id="CLU_031275_0_2_0"/>
<evidence type="ECO:0008006" key="11">
    <source>
        <dbReference type="Google" id="ProtNLM"/>
    </source>
</evidence>
<dbReference type="Pfam" id="PF01594">
    <property type="entry name" value="AI-2E_transport"/>
    <property type="match status" value="1"/>
</dbReference>
<dbReference type="PANTHER" id="PTHR21716">
    <property type="entry name" value="TRANSMEMBRANE PROTEIN"/>
    <property type="match status" value="1"/>
</dbReference>
<dbReference type="Proteomes" id="UP000002027">
    <property type="component" value="Chromosome 1"/>
</dbReference>
<reference evidence="9 10" key="2">
    <citation type="journal article" date="2010" name="Stand. Genomic Sci.">
        <title>Complete genome sequence of Desulfohalobium retbaense type strain (HR(100)).</title>
        <authorList>
            <person name="Spring S."/>
            <person name="Nolan M."/>
            <person name="Lapidus A."/>
            <person name="Glavina Del Rio T."/>
            <person name="Copeland A."/>
            <person name="Tice H."/>
            <person name="Cheng J.F."/>
            <person name="Lucas S."/>
            <person name="Land M."/>
            <person name="Chen F."/>
            <person name="Bruce D."/>
            <person name="Goodwin L."/>
            <person name="Pitluck S."/>
            <person name="Ivanova N."/>
            <person name="Mavromatis K."/>
            <person name="Mikhailova N."/>
            <person name="Pati A."/>
            <person name="Chen A."/>
            <person name="Palaniappan K."/>
            <person name="Hauser L."/>
            <person name="Chang Y.J."/>
            <person name="Jeffries C.D."/>
            <person name="Munk C."/>
            <person name="Kiss H."/>
            <person name="Chain P."/>
            <person name="Han C."/>
            <person name="Brettin T."/>
            <person name="Detter J.C."/>
            <person name="Schuler E."/>
            <person name="Goker M."/>
            <person name="Rohde M."/>
            <person name="Bristow J."/>
            <person name="Eisen J.A."/>
            <person name="Markowitz V."/>
            <person name="Hugenholtz P."/>
            <person name="Kyrpides N.C."/>
            <person name="Klenk H.P."/>
        </authorList>
    </citation>
    <scope>NUCLEOTIDE SEQUENCE [LARGE SCALE GENOMIC DNA]</scope>
    <source>
        <strain evidence="10">ATCC 49802 / DSM 20745 / S 6022</strain>
    </source>
</reference>
<evidence type="ECO:0000256" key="5">
    <source>
        <dbReference type="ARBA" id="ARBA00022692"/>
    </source>
</evidence>
<evidence type="ECO:0000256" key="4">
    <source>
        <dbReference type="ARBA" id="ARBA00022475"/>
    </source>
</evidence>
<dbReference type="STRING" id="479434.Sthe_2036"/>
<feature type="transmembrane region" description="Helical" evidence="8">
    <location>
        <begin position="267"/>
        <end position="295"/>
    </location>
</feature>
<keyword evidence="10" id="KW-1185">Reference proteome</keyword>
<evidence type="ECO:0000256" key="6">
    <source>
        <dbReference type="ARBA" id="ARBA00022989"/>
    </source>
</evidence>
<feature type="transmembrane region" description="Helical" evidence="8">
    <location>
        <begin position="226"/>
        <end position="255"/>
    </location>
</feature>
<evidence type="ECO:0000256" key="1">
    <source>
        <dbReference type="ARBA" id="ARBA00004651"/>
    </source>
</evidence>
<evidence type="ECO:0000256" key="8">
    <source>
        <dbReference type="SAM" id="Phobius"/>
    </source>
</evidence>
<dbReference type="eggNOG" id="COG0628">
    <property type="taxonomic scope" value="Bacteria"/>
</dbReference>
<reference evidence="10" key="1">
    <citation type="submission" date="2009-11" db="EMBL/GenBank/DDBJ databases">
        <title>The complete chromosome 1 of Sphaerobacter thermophilus DSM 20745.</title>
        <authorList>
            <person name="Lucas S."/>
            <person name="Copeland A."/>
            <person name="Lapidus A."/>
            <person name="Glavina del Rio T."/>
            <person name="Dalin E."/>
            <person name="Tice H."/>
            <person name="Bruce D."/>
            <person name="Goodwin L."/>
            <person name="Pitluck S."/>
            <person name="Kyrpides N."/>
            <person name="Mavromatis K."/>
            <person name="Ivanova N."/>
            <person name="Mikhailova N."/>
            <person name="LaButti K.M."/>
            <person name="Clum A."/>
            <person name="Sun H.I."/>
            <person name="Brettin T."/>
            <person name="Detter J.C."/>
            <person name="Han C."/>
            <person name="Larimer F."/>
            <person name="Land M."/>
            <person name="Hauser L."/>
            <person name="Markowitz V."/>
            <person name="Cheng J.F."/>
            <person name="Hugenholtz P."/>
            <person name="Woyke T."/>
            <person name="Wu D."/>
            <person name="Steenblock K."/>
            <person name="Schneider S."/>
            <person name="Pukall R."/>
            <person name="Goeker M."/>
            <person name="Klenk H.P."/>
            <person name="Eisen J.A."/>
        </authorList>
    </citation>
    <scope>NUCLEOTIDE SEQUENCE [LARGE SCALE GENOMIC DNA]</scope>
    <source>
        <strain evidence="10">ATCC 49802 / DSM 20745 / S 6022</strain>
    </source>
</reference>
<feature type="transmembrane region" description="Helical" evidence="8">
    <location>
        <begin position="316"/>
        <end position="339"/>
    </location>
</feature>
<dbReference type="OrthoDB" id="146294at2"/>